<name>A0A6J4VYI7_9DEIN</name>
<gene>
    <name evidence="1" type="ORF">AVDCRST_MAG86-3962</name>
</gene>
<organism evidence="1">
    <name type="scientific">uncultured Truepera sp</name>
    <dbReference type="NCBI Taxonomy" id="543023"/>
    <lineage>
        <taxon>Bacteria</taxon>
        <taxon>Thermotogati</taxon>
        <taxon>Deinococcota</taxon>
        <taxon>Deinococci</taxon>
        <taxon>Trueperales</taxon>
        <taxon>Trueperaceae</taxon>
        <taxon>Truepera</taxon>
        <taxon>environmental samples</taxon>
    </lineage>
</organism>
<reference evidence="1" key="1">
    <citation type="submission" date="2020-02" db="EMBL/GenBank/DDBJ databases">
        <authorList>
            <person name="Meier V. D."/>
        </authorList>
    </citation>
    <scope>NUCLEOTIDE SEQUENCE</scope>
    <source>
        <strain evidence="1">AVDCRST_MAG86</strain>
    </source>
</reference>
<proteinExistence type="predicted"/>
<evidence type="ECO:0000313" key="1">
    <source>
        <dbReference type="EMBL" id="CAA9587986.1"/>
    </source>
</evidence>
<dbReference type="AlphaFoldDB" id="A0A6J4VYI7"/>
<protein>
    <submittedName>
        <fullName evidence="1">Uncharacterized protein</fullName>
    </submittedName>
</protein>
<sequence length="59" mass="6560">MVESVWKEDVTIRFSHGHFPSCARSSGKVGCGMSGFHHKELTGQFCCVGLYNVIEVKLE</sequence>
<dbReference type="EMBL" id="CADCWP010000354">
    <property type="protein sequence ID" value="CAA9587986.1"/>
    <property type="molecule type" value="Genomic_DNA"/>
</dbReference>
<accession>A0A6J4VYI7</accession>